<name>A0A9R0IHT5_SPIOL</name>
<dbReference type="Proteomes" id="UP000813463">
    <property type="component" value="Chromosome 6"/>
</dbReference>
<sequence length="389" mass="45144">MTINWSEIPDELARKIAAEHMGNLEDFDTFGEVCSRWRSAIKGVNFRPSKNTQLPWLMLTDPPNSSYRRFYSLSRHIFTKIYLPHLDDEDKDDHRIYLSSKGWLLSLSRKNRNITIFHPFSGKVIKLPSFPPELMEFSFDQWDDISYQYLFSKFILSASPSDCDDDYTVAILFERTQLLAFWRPGEHTWAKPAVDFHIHLVFDVCFFQGEFYAIDSVGQVMAFGSEKTNQKPRIVADLISQGVLPEIPINLYLVEVENKLLVIHRHVFVVDEIKKDEDVYWTISFEVFQLNVDNGKAKQVQDIGDRAIFLGYNSTFSLKASSDKDGCKSNCIYFTDDNGYLFRPSHDRNGGGSDMGIYSITQQKIIERYYEGPSQFCFVSPPLWVERPY</sequence>
<dbReference type="Pfam" id="PF03478">
    <property type="entry name" value="Beta-prop_KIB1-4"/>
    <property type="match status" value="1"/>
</dbReference>
<proteinExistence type="predicted"/>
<dbReference type="RefSeq" id="XP_021848899.1">
    <property type="nucleotide sequence ID" value="XM_021993207.1"/>
</dbReference>
<dbReference type="InterPro" id="IPR005174">
    <property type="entry name" value="KIB1-4_b-propeller"/>
</dbReference>
<dbReference type="RefSeq" id="XP_021848900.1">
    <property type="nucleotide sequence ID" value="XM_021993208.1"/>
</dbReference>
<dbReference type="OrthoDB" id="642536at2759"/>
<dbReference type="PANTHER" id="PTHR44259">
    <property type="entry name" value="OS07G0183000 PROTEIN-RELATED"/>
    <property type="match status" value="1"/>
</dbReference>
<reference evidence="2" key="1">
    <citation type="journal article" date="2021" name="Nat. Commun.">
        <title>Genomic analyses provide insights into spinach domestication and the genetic basis of agronomic traits.</title>
        <authorList>
            <person name="Cai X."/>
            <person name="Sun X."/>
            <person name="Xu C."/>
            <person name="Sun H."/>
            <person name="Wang X."/>
            <person name="Ge C."/>
            <person name="Zhang Z."/>
            <person name="Wang Q."/>
            <person name="Fei Z."/>
            <person name="Jiao C."/>
            <person name="Wang Q."/>
        </authorList>
    </citation>
    <scope>NUCLEOTIDE SEQUENCE [LARGE SCALE GENOMIC DNA]</scope>
    <source>
        <strain evidence="2">cv. Varoflay</strain>
    </source>
</reference>
<accession>A0A9R0IHT5</accession>
<dbReference type="KEGG" id="soe:110788588"/>
<evidence type="ECO:0000259" key="1">
    <source>
        <dbReference type="Pfam" id="PF03478"/>
    </source>
</evidence>
<organism evidence="2 4">
    <name type="scientific">Spinacia oleracea</name>
    <name type="common">Spinach</name>
    <dbReference type="NCBI Taxonomy" id="3562"/>
    <lineage>
        <taxon>Eukaryota</taxon>
        <taxon>Viridiplantae</taxon>
        <taxon>Streptophyta</taxon>
        <taxon>Embryophyta</taxon>
        <taxon>Tracheophyta</taxon>
        <taxon>Spermatophyta</taxon>
        <taxon>Magnoliopsida</taxon>
        <taxon>eudicotyledons</taxon>
        <taxon>Gunneridae</taxon>
        <taxon>Pentapetalae</taxon>
        <taxon>Caryophyllales</taxon>
        <taxon>Chenopodiaceae</taxon>
        <taxon>Chenopodioideae</taxon>
        <taxon>Anserineae</taxon>
        <taxon>Spinacia</taxon>
    </lineage>
</organism>
<evidence type="ECO:0000313" key="4">
    <source>
        <dbReference type="RefSeq" id="XP_021848900.1"/>
    </source>
</evidence>
<reference evidence="3 4" key="2">
    <citation type="submission" date="2025-04" db="UniProtKB">
        <authorList>
            <consortium name="RefSeq"/>
        </authorList>
    </citation>
    <scope>IDENTIFICATION</scope>
</reference>
<protein>
    <submittedName>
        <fullName evidence="3 4">Uncharacterized protein LOC110788588</fullName>
    </submittedName>
</protein>
<dbReference type="AlphaFoldDB" id="A0A9R0IHT5"/>
<evidence type="ECO:0000313" key="2">
    <source>
        <dbReference type="Proteomes" id="UP000813463"/>
    </source>
</evidence>
<feature type="domain" description="KIB1-4 beta-propeller" evidence="1">
    <location>
        <begin position="70"/>
        <end position="359"/>
    </location>
</feature>
<dbReference type="GeneID" id="110788588"/>
<gene>
    <name evidence="3 4" type="primary">LOC110788588</name>
</gene>
<dbReference type="InterPro" id="IPR050942">
    <property type="entry name" value="F-box_BR-signaling"/>
</dbReference>
<dbReference type="PANTHER" id="PTHR44259:SF107">
    <property type="entry name" value="F-BOX PROTEIN SKIP23-LIKE"/>
    <property type="match status" value="1"/>
</dbReference>
<keyword evidence="2" id="KW-1185">Reference proteome</keyword>
<evidence type="ECO:0000313" key="3">
    <source>
        <dbReference type="RefSeq" id="XP_021848899.1"/>
    </source>
</evidence>